<evidence type="ECO:0008006" key="6">
    <source>
        <dbReference type="Google" id="ProtNLM"/>
    </source>
</evidence>
<name>A0A4W3GPJ3_CALMI</name>
<dbReference type="AlphaFoldDB" id="A0A4W3GPJ3"/>
<dbReference type="InterPro" id="IPR036179">
    <property type="entry name" value="Ig-like_dom_sf"/>
</dbReference>
<dbReference type="PANTHER" id="PTHR19367">
    <property type="entry name" value="T-CELL RECEPTOR ALPHA CHAIN V REGION"/>
    <property type="match status" value="1"/>
</dbReference>
<evidence type="ECO:0000313" key="5">
    <source>
        <dbReference type="Proteomes" id="UP000314986"/>
    </source>
</evidence>
<reference evidence="5" key="3">
    <citation type="journal article" date="2014" name="Nature">
        <title>Elephant shark genome provides unique insights into gnathostome evolution.</title>
        <authorList>
            <consortium name="International Elephant Shark Genome Sequencing Consortium"/>
            <person name="Venkatesh B."/>
            <person name="Lee A.P."/>
            <person name="Ravi V."/>
            <person name="Maurya A.K."/>
            <person name="Lian M.M."/>
            <person name="Swann J.B."/>
            <person name="Ohta Y."/>
            <person name="Flajnik M.F."/>
            <person name="Sutoh Y."/>
            <person name="Kasahara M."/>
            <person name="Hoon S."/>
            <person name="Gangu V."/>
            <person name="Roy S.W."/>
            <person name="Irimia M."/>
            <person name="Korzh V."/>
            <person name="Kondrychyn I."/>
            <person name="Lim Z.W."/>
            <person name="Tay B.H."/>
            <person name="Tohari S."/>
            <person name="Kong K.W."/>
            <person name="Ho S."/>
            <person name="Lorente-Galdos B."/>
            <person name="Quilez J."/>
            <person name="Marques-Bonet T."/>
            <person name="Raney B.J."/>
            <person name="Ingham P.W."/>
            <person name="Tay A."/>
            <person name="Hillier L.W."/>
            <person name="Minx P."/>
            <person name="Boehm T."/>
            <person name="Wilson R.K."/>
            <person name="Brenner S."/>
            <person name="Warren W.C."/>
        </authorList>
    </citation>
    <scope>NUCLEOTIDE SEQUENCE [LARGE SCALE GENOMIC DNA]</scope>
</reference>
<keyword evidence="2" id="KW-1064">Adaptive immunity</keyword>
<evidence type="ECO:0000256" key="3">
    <source>
        <dbReference type="ARBA" id="ARBA00023319"/>
    </source>
</evidence>
<evidence type="ECO:0000256" key="1">
    <source>
        <dbReference type="ARBA" id="ARBA00022729"/>
    </source>
</evidence>
<dbReference type="GeneTree" id="ENSGT01150000287491"/>
<dbReference type="InParanoid" id="A0A4W3GPJ3"/>
<proteinExistence type="predicted"/>
<dbReference type="PANTHER" id="PTHR19367:SF18">
    <property type="entry name" value="T CELL RECEPTOR ALPHA VARIABLE 16"/>
    <property type="match status" value="1"/>
</dbReference>
<dbReference type="InterPro" id="IPR013783">
    <property type="entry name" value="Ig-like_fold"/>
</dbReference>
<reference evidence="5" key="2">
    <citation type="journal article" date="2007" name="PLoS Biol.">
        <title>Survey sequencing and comparative analysis of the elephant shark (Callorhinchus milii) genome.</title>
        <authorList>
            <person name="Venkatesh B."/>
            <person name="Kirkness E.F."/>
            <person name="Loh Y.H."/>
            <person name="Halpern A.L."/>
            <person name="Lee A.P."/>
            <person name="Johnson J."/>
            <person name="Dandona N."/>
            <person name="Viswanathan L.D."/>
            <person name="Tay A."/>
            <person name="Venter J.C."/>
            <person name="Strausberg R.L."/>
            <person name="Brenner S."/>
        </authorList>
    </citation>
    <scope>NUCLEOTIDE SEQUENCE [LARGE SCALE GENOMIC DNA]</scope>
</reference>
<reference evidence="4" key="4">
    <citation type="submission" date="2025-08" db="UniProtKB">
        <authorList>
            <consortium name="Ensembl"/>
        </authorList>
    </citation>
    <scope>IDENTIFICATION</scope>
</reference>
<dbReference type="SUPFAM" id="SSF48726">
    <property type="entry name" value="Immunoglobulin"/>
    <property type="match status" value="1"/>
</dbReference>
<dbReference type="Ensembl" id="ENSCMIT00000006115.1">
    <property type="protein sequence ID" value="ENSCMIP00000005918.1"/>
    <property type="gene ID" value="ENSCMIG00000003403.1"/>
</dbReference>
<keyword evidence="5" id="KW-1185">Reference proteome</keyword>
<reference evidence="5" key="1">
    <citation type="journal article" date="2006" name="Science">
        <title>Ancient noncoding elements conserved in the human genome.</title>
        <authorList>
            <person name="Venkatesh B."/>
            <person name="Kirkness E.F."/>
            <person name="Loh Y.H."/>
            <person name="Halpern A.L."/>
            <person name="Lee A.P."/>
            <person name="Johnson J."/>
            <person name="Dandona N."/>
            <person name="Viswanathan L.D."/>
            <person name="Tay A."/>
            <person name="Venter J.C."/>
            <person name="Strausberg R.L."/>
            <person name="Brenner S."/>
        </authorList>
    </citation>
    <scope>NUCLEOTIDE SEQUENCE [LARGE SCALE GENOMIC DNA]</scope>
</reference>
<organism evidence="4 5">
    <name type="scientific">Callorhinchus milii</name>
    <name type="common">Ghost shark</name>
    <dbReference type="NCBI Taxonomy" id="7868"/>
    <lineage>
        <taxon>Eukaryota</taxon>
        <taxon>Metazoa</taxon>
        <taxon>Chordata</taxon>
        <taxon>Craniata</taxon>
        <taxon>Vertebrata</taxon>
        <taxon>Chondrichthyes</taxon>
        <taxon>Holocephali</taxon>
        <taxon>Chimaeriformes</taxon>
        <taxon>Callorhinchidae</taxon>
        <taxon>Callorhinchus</taxon>
    </lineage>
</organism>
<keyword evidence="1" id="KW-0732">Signal</keyword>
<dbReference type="Gene3D" id="2.60.40.10">
    <property type="entry name" value="Immunoglobulins"/>
    <property type="match status" value="1"/>
</dbReference>
<reference evidence="4" key="5">
    <citation type="submission" date="2025-09" db="UniProtKB">
        <authorList>
            <consortium name="Ensembl"/>
        </authorList>
    </citation>
    <scope>IDENTIFICATION</scope>
</reference>
<evidence type="ECO:0000256" key="2">
    <source>
        <dbReference type="ARBA" id="ARBA00023130"/>
    </source>
</evidence>
<protein>
    <recommendedName>
        <fullName evidence="6">Ig-like domain-containing protein</fullName>
    </recommendedName>
</protein>
<keyword evidence="3" id="KW-0393">Immunoglobulin domain</keyword>
<accession>A0A4W3GPJ3</accession>
<evidence type="ECO:0000313" key="4">
    <source>
        <dbReference type="Ensembl" id="ENSCMIP00000005918.1"/>
    </source>
</evidence>
<dbReference type="Proteomes" id="UP000314986">
    <property type="component" value="Unassembled WGS sequence"/>
</dbReference>
<dbReference type="GO" id="GO:0002250">
    <property type="term" value="P:adaptive immune response"/>
    <property type="evidence" value="ECO:0007669"/>
    <property type="project" value="UniProtKB-KW"/>
</dbReference>
<keyword evidence="2" id="KW-0391">Immunity</keyword>
<sequence length="136" mass="15529">SCFSQGVLPPPSNLPQPDPQLGNVTLSKTSSCTYSADFTDVLMYWYLQYPGDPPLYTRRHDYDGDTFSAEFAKQRFSTTLDTNTKRYGLTVFPVALSDMAKYYCAIRLTVLLSDYTAVHKPPKRRERDTSQNRCYS</sequence>
<dbReference type="InterPro" id="IPR051287">
    <property type="entry name" value="TCR_variable_region"/>
</dbReference>